<evidence type="ECO:0000313" key="1">
    <source>
        <dbReference type="EMBL" id="CAG8519179.1"/>
    </source>
</evidence>
<name>A0ACA9LAV7_9GLOM</name>
<proteinExistence type="predicted"/>
<gene>
    <name evidence="1" type="ORF">ACOLOM_LOCUS3576</name>
</gene>
<dbReference type="Proteomes" id="UP000789525">
    <property type="component" value="Unassembled WGS sequence"/>
</dbReference>
<comment type="caution">
    <text evidence="1">The sequence shown here is derived from an EMBL/GenBank/DDBJ whole genome shotgun (WGS) entry which is preliminary data.</text>
</comment>
<dbReference type="EMBL" id="CAJVPT010005342">
    <property type="protein sequence ID" value="CAG8519179.1"/>
    <property type="molecule type" value="Genomic_DNA"/>
</dbReference>
<reference evidence="1" key="1">
    <citation type="submission" date="2021-06" db="EMBL/GenBank/DDBJ databases">
        <authorList>
            <person name="Kallberg Y."/>
            <person name="Tangrot J."/>
            <person name="Rosling A."/>
        </authorList>
    </citation>
    <scope>NUCLEOTIDE SEQUENCE</scope>
    <source>
        <strain evidence="1">CL356</strain>
    </source>
</reference>
<organism evidence="1 2">
    <name type="scientific">Acaulospora colombiana</name>
    <dbReference type="NCBI Taxonomy" id="27376"/>
    <lineage>
        <taxon>Eukaryota</taxon>
        <taxon>Fungi</taxon>
        <taxon>Fungi incertae sedis</taxon>
        <taxon>Mucoromycota</taxon>
        <taxon>Glomeromycotina</taxon>
        <taxon>Glomeromycetes</taxon>
        <taxon>Diversisporales</taxon>
        <taxon>Acaulosporaceae</taxon>
        <taxon>Acaulospora</taxon>
    </lineage>
</organism>
<accession>A0ACA9LAV7</accession>
<keyword evidence="2" id="KW-1185">Reference proteome</keyword>
<protein>
    <submittedName>
        <fullName evidence="1">5600_t:CDS:1</fullName>
    </submittedName>
</protein>
<sequence length="72" mass="8009">MAAPMVNKKIFNIDKKSSNSKKSKTIHASPTAQQMSTSTNNNPGRDKQADKDPALNNLEPKQANKTWIKQQN</sequence>
<evidence type="ECO:0000313" key="2">
    <source>
        <dbReference type="Proteomes" id="UP000789525"/>
    </source>
</evidence>